<feature type="domain" description="Hedgehog/Intein (Hint)" evidence="1">
    <location>
        <begin position="75"/>
        <end position="207"/>
    </location>
</feature>
<name>A0A2U2C5Z1_9RHOB</name>
<evidence type="ECO:0000313" key="2">
    <source>
        <dbReference type="EMBL" id="PWE27315.1"/>
    </source>
</evidence>
<dbReference type="EMBL" id="QEYD01000011">
    <property type="protein sequence ID" value="PWE27315.1"/>
    <property type="molecule type" value="Genomic_DNA"/>
</dbReference>
<dbReference type="InterPro" id="IPR036844">
    <property type="entry name" value="Hint_dom_sf"/>
</dbReference>
<evidence type="ECO:0000313" key="3">
    <source>
        <dbReference type="Proteomes" id="UP000244940"/>
    </source>
</evidence>
<dbReference type="SUPFAM" id="SSF51294">
    <property type="entry name" value="Hedgehog/intein (Hint) domain"/>
    <property type="match status" value="1"/>
</dbReference>
<protein>
    <recommendedName>
        <fullName evidence="1">Hedgehog/Intein (Hint) domain-containing protein</fullName>
    </recommendedName>
</protein>
<dbReference type="AlphaFoldDB" id="A0A2U2C5Z1"/>
<dbReference type="Proteomes" id="UP000244940">
    <property type="component" value="Unassembled WGS sequence"/>
</dbReference>
<organism evidence="2 3">
    <name type="scientific">Pararhodobacter marinus</name>
    <dbReference type="NCBI Taxonomy" id="2184063"/>
    <lineage>
        <taxon>Bacteria</taxon>
        <taxon>Pseudomonadati</taxon>
        <taxon>Pseudomonadota</taxon>
        <taxon>Alphaproteobacteria</taxon>
        <taxon>Rhodobacterales</taxon>
        <taxon>Paracoccaceae</taxon>
        <taxon>Pararhodobacter</taxon>
    </lineage>
</organism>
<sequence>MTQLVRAFAIAGGLNERRKHPRFIREGSDMPKHLIDRKSTANRQPPLAHNARAGVSMARDTVACDDGLALAGGLIAGTRVATDMGWLPVEELRAGDRVATFDNGMRPLRAVHVSSLHTDIAGAPRSVWPLSLPAGALGNRSALRVLPGQAVLIESDAAEALFGDAFTLVPAAVLDGHNGIAPVEPDHEISIVTLVFDGAEVIYVDGTLLAQCGGEGAAAGYPRLSEAQGRQLIVAMDAPPYPRG</sequence>
<proteinExistence type="predicted"/>
<reference evidence="2 3" key="1">
    <citation type="submission" date="2018-05" db="EMBL/GenBank/DDBJ databases">
        <title>Pararhodobacter marina sp. nov., isolated from deep-sea water of the Indian Ocean.</title>
        <authorList>
            <person name="Lai Q.Sr."/>
            <person name="Liu X."/>
            <person name="Shao Z."/>
        </authorList>
    </citation>
    <scope>NUCLEOTIDE SEQUENCE [LARGE SCALE GENOMIC DNA]</scope>
    <source>
        <strain evidence="2 3">CIC4N-9</strain>
    </source>
</reference>
<dbReference type="Pfam" id="PF13403">
    <property type="entry name" value="Hint_2"/>
    <property type="match status" value="1"/>
</dbReference>
<comment type="caution">
    <text evidence="2">The sequence shown here is derived from an EMBL/GenBank/DDBJ whole genome shotgun (WGS) entry which is preliminary data.</text>
</comment>
<dbReference type="InterPro" id="IPR028992">
    <property type="entry name" value="Hedgehog/Intein_dom"/>
</dbReference>
<keyword evidence="3" id="KW-1185">Reference proteome</keyword>
<accession>A0A2U2C5Z1</accession>
<gene>
    <name evidence="2" type="ORF">C4N9_16765</name>
</gene>
<evidence type="ECO:0000259" key="1">
    <source>
        <dbReference type="Pfam" id="PF13403"/>
    </source>
</evidence>
<dbReference type="OrthoDB" id="7685535at2"/>